<accession>A0A1I7TGN3</accession>
<feature type="region of interest" description="Disordered" evidence="1">
    <location>
        <begin position="61"/>
        <end position="112"/>
    </location>
</feature>
<keyword evidence="2" id="KW-1185">Reference proteome</keyword>
<organism evidence="2 3">
    <name type="scientific">Caenorhabditis tropicalis</name>
    <dbReference type="NCBI Taxonomy" id="1561998"/>
    <lineage>
        <taxon>Eukaryota</taxon>
        <taxon>Metazoa</taxon>
        <taxon>Ecdysozoa</taxon>
        <taxon>Nematoda</taxon>
        <taxon>Chromadorea</taxon>
        <taxon>Rhabditida</taxon>
        <taxon>Rhabditina</taxon>
        <taxon>Rhabditomorpha</taxon>
        <taxon>Rhabditoidea</taxon>
        <taxon>Rhabditidae</taxon>
        <taxon>Peloderinae</taxon>
        <taxon>Caenorhabditis</taxon>
    </lineage>
</organism>
<evidence type="ECO:0000256" key="1">
    <source>
        <dbReference type="SAM" id="MobiDB-lite"/>
    </source>
</evidence>
<protein>
    <submittedName>
        <fullName evidence="3">EKC/KEOPS complex subunit GON7</fullName>
    </submittedName>
</protein>
<reference evidence="3" key="1">
    <citation type="submission" date="2016-11" db="UniProtKB">
        <authorList>
            <consortium name="WormBaseParasite"/>
        </authorList>
    </citation>
    <scope>IDENTIFICATION</scope>
</reference>
<dbReference type="Proteomes" id="UP000095282">
    <property type="component" value="Unplaced"/>
</dbReference>
<dbReference type="AlphaFoldDB" id="A0A1I7TGN3"/>
<proteinExistence type="predicted"/>
<sequence length="112" mass="13017">MSSQIDFTFSTPTTPSDLYRVAQRKERITVIKFQKEKKNLPPLHLLVRSHNFMLDLMDRMEEEKRSASIEDTGIEEKKEDPLMEGDAEKGTGIVEKRAEKETSDNELQQEVF</sequence>
<evidence type="ECO:0000313" key="2">
    <source>
        <dbReference type="Proteomes" id="UP000095282"/>
    </source>
</evidence>
<name>A0A1I7TGN3_9PELO</name>
<dbReference type="WBParaSite" id="Csp11.Scaffold608.g5750.t1">
    <property type="protein sequence ID" value="Csp11.Scaffold608.g5750.t1"/>
    <property type="gene ID" value="Csp11.Scaffold608.g5750"/>
</dbReference>
<evidence type="ECO:0000313" key="3">
    <source>
        <dbReference type="WBParaSite" id="Csp11.Scaffold608.g5750.t1"/>
    </source>
</evidence>
<feature type="compositionally biased region" description="Basic and acidic residues" evidence="1">
    <location>
        <begin position="61"/>
        <end position="103"/>
    </location>
</feature>